<evidence type="ECO:0000256" key="11">
    <source>
        <dbReference type="SAM" id="Phobius"/>
    </source>
</evidence>
<dbReference type="Gene3D" id="1.10.287.950">
    <property type="entry name" value="Methyl-accepting chemotaxis protein"/>
    <property type="match status" value="1"/>
</dbReference>
<sequence length="671" mass="73575">MFKKIQNKIMVLIAAMLVVTIVTVSYVTYNQTRDVIETSTQHEASNVVDEITRYANQYLEGFANQLMMFSNDQRMIEYITALNEEDSETISSMQNAIGESFSAYMKMYESIDASFIGTPTKVMKTFPATSLGDDFDPTIRPWYIQALNNPNEVIWTDPYQSASVDGELIVTGAKAVLDPATGNLLGVIGMNISLDGLTAIVNQVDVNYQGFAALFDANGTALVHPSLTGEDLSENETIKQMLSGDQSGYIQYHFDGLDRFMYYSTIPATGWKVNAVYIIDNMLADLYDIRNKIVMIAFVMLSLSLIVAYFVSRNITNPLKALQSHVKKVAAGDLTVEATTKSRDEVAELTNSFNEMTNIMKALIQSVQTSANEVNNSAESLSAISEESIASSEEVSSAVAEIASGAVKQVDDVEDMKNRTIELSDQIEKVTKETYSMETVSNSTKQVSENGTLKVDTLQEKTVEANEVLHNVENVVTGLYEKISDIEHVMSTINGISEQTNLLALNASIEAARAGEHGKGFAVVANEVRKLAEESSQATVRVRETISGIFTQSEKVKSEINRTKEIFNLQTEAVDDTQAAFKQIVTSIEDIVSSLSTIRTEVEIMSDQKDMVMDGIQNIAAVAEEASASVEEVNAASDQQVDALTQVASSAEELNQASSQLLELVKQFKVK</sequence>
<dbReference type="SMART" id="SM00283">
    <property type="entry name" value="MA"/>
    <property type="match status" value="1"/>
</dbReference>
<dbReference type="CDD" id="cd06225">
    <property type="entry name" value="HAMP"/>
    <property type="match status" value="1"/>
</dbReference>
<dbReference type="EMBL" id="JAOTPO010000013">
    <property type="protein sequence ID" value="MDE5415077.1"/>
    <property type="molecule type" value="Genomic_DNA"/>
</dbReference>
<evidence type="ECO:0000256" key="6">
    <source>
        <dbReference type="ARBA" id="ARBA00022989"/>
    </source>
</evidence>
<feature type="transmembrane region" description="Helical" evidence="11">
    <location>
        <begin position="293"/>
        <end position="311"/>
    </location>
</feature>
<dbReference type="Pfam" id="PF00672">
    <property type="entry name" value="HAMP"/>
    <property type="match status" value="1"/>
</dbReference>
<dbReference type="Proteomes" id="UP001148125">
    <property type="component" value="Unassembled WGS sequence"/>
</dbReference>
<proteinExistence type="inferred from homology"/>
<evidence type="ECO:0000256" key="5">
    <source>
        <dbReference type="ARBA" id="ARBA00022692"/>
    </source>
</evidence>
<dbReference type="PANTHER" id="PTHR32089">
    <property type="entry name" value="METHYL-ACCEPTING CHEMOTAXIS PROTEIN MCPB"/>
    <property type="match status" value="1"/>
</dbReference>
<evidence type="ECO:0000256" key="2">
    <source>
        <dbReference type="ARBA" id="ARBA00022475"/>
    </source>
</evidence>
<evidence type="ECO:0000313" key="15">
    <source>
        <dbReference type="Proteomes" id="UP001148125"/>
    </source>
</evidence>
<dbReference type="RefSeq" id="WP_275119685.1">
    <property type="nucleotide sequence ID" value="NZ_JAOTPO010000013.1"/>
</dbReference>
<keyword evidence="8 10" id="KW-0807">Transducer</keyword>
<dbReference type="InterPro" id="IPR004089">
    <property type="entry name" value="MCPsignal_dom"/>
</dbReference>
<dbReference type="Gene3D" id="3.30.450.20">
    <property type="entry name" value="PAS domain"/>
    <property type="match status" value="2"/>
</dbReference>
<keyword evidence="15" id="KW-1185">Reference proteome</keyword>
<evidence type="ECO:0000256" key="3">
    <source>
        <dbReference type="ARBA" id="ARBA00022481"/>
    </source>
</evidence>
<dbReference type="PROSITE" id="PS50885">
    <property type="entry name" value="HAMP"/>
    <property type="match status" value="1"/>
</dbReference>
<dbReference type="Pfam" id="PF02743">
    <property type="entry name" value="dCache_1"/>
    <property type="match status" value="1"/>
</dbReference>
<keyword evidence="2" id="KW-1003">Cell membrane</keyword>
<organism evidence="14 15">
    <name type="scientific">Alkalihalobacterium chitinilyticum</name>
    <dbReference type="NCBI Taxonomy" id="2980103"/>
    <lineage>
        <taxon>Bacteria</taxon>
        <taxon>Bacillati</taxon>
        <taxon>Bacillota</taxon>
        <taxon>Bacilli</taxon>
        <taxon>Bacillales</taxon>
        <taxon>Bacillaceae</taxon>
        <taxon>Alkalihalobacterium</taxon>
    </lineage>
</organism>
<evidence type="ECO:0000256" key="1">
    <source>
        <dbReference type="ARBA" id="ARBA00004651"/>
    </source>
</evidence>
<dbReference type="Pfam" id="PF00015">
    <property type="entry name" value="MCPsignal"/>
    <property type="match status" value="1"/>
</dbReference>
<evidence type="ECO:0000256" key="8">
    <source>
        <dbReference type="ARBA" id="ARBA00023224"/>
    </source>
</evidence>
<name>A0ABT5VK09_9BACI</name>
<gene>
    <name evidence="14" type="ORF">N7Z68_17075</name>
</gene>
<comment type="similarity">
    <text evidence="9">Belongs to the methyl-accepting chemotaxis (MCP) protein family.</text>
</comment>
<feature type="domain" description="HAMP" evidence="13">
    <location>
        <begin position="313"/>
        <end position="365"/>
    </location>
</feature>
<dbReference type="InterPro" id="IPR029151">
    <property type="entry name" value="Sensor-like_sf"/>
</dbReference>
<dbReference type="PROSITE" id="PS50111">
    <property type="entry name" value="CHEMOTAXIS_TRANSDUC_2"/>
    <property type="match status" value="1"/>
</dbReference>
<accession>A0ABT5VK09</accession>
<dbReference type="PANTHER" id="PTHR32089:SF114">
    <property type="entry name" value="METHYL-ACCEPTING CHEMOTAXIS PROTEIN MCPB"/>
    <property type="match status" value="1"/>
</dbReference>
<comment type="subcellular location">
    <subcellularLocation>
        <location evidence="1">Cell membrane</location>
        <topology evidence="1">Multi-pass membrane protein</topology>
    </subcellularLocation>
</comment>
<dbReference type="CDD" id="cd11386">
    <property type="entry name" value="MCP_signal"/>
    <property type="match status" value="1"/>
</dbReference>
<comment type="caution">
    <text evidence="14">The sequence shown here is derived from an EMBL/GenBank/DDBJ whole genome shotgun (WGS) entry which is preliminary data.</text>
</comment>
<dbReference type="Gene3D" id="6.10.340.10">
    <property type="match status" value="1"/>
</dbReference>
<reference evidence="14" key="1">
    <citation type="submission" date="2024-05" db="EMBL/GenBank/DDBJ databases">
        <title>Alkalihalobacillus sp. strain MEB203 novel alkaliphilic bacterium from Lonar Lake, India.</title>
        <authorList>
            <person name="Joshi A."/>
            <person name="Thite S."/>
            <person name="Mengade P."/>
        </authorList>
    </citation>
    <scope>NUCLEOTIDE SEQUENCE</scope>
    <source>
        <strain evidence="14">MEB 203</strain>
    </source>
</reference>
<evidence type="ECO:0000259" key="12">
    <source>
        <dbReference type="PROSITE" id="PS50111"/>
    </source>
</evidence>
<feature type="domain" description="Methyl-accepting transducer" evidence="12">
    <location>
        <begin position="384"/>
        <end position="634"/>
    </location>
</feature>
<dbReference type="SUPFAM" id="SSF103190">
    <property type="entry name" value="Sensory domain-like"/>
    <property type="match status" value="1"/>
</dbReference>
<dbReference type="CDD" id="cd12913">
    <property type="entry name" value="PDC1_MCP_like"/>
    <property type="match status" value="1"/>
</dbReference>
<keyword evidence="5 11" id="KW-0812">Transmembrane</keyword>
<dbReference type="InterPro" id="IPR033479">
    <property type="entry name" value="dCache_1"/>
</dbReference>
<evidence type="ECO:0000313" key="14">
    <source>
        <dbReference type="EMBL" id="MDE5415077.1"/>
    </source>
</evidence>
<protein>
    <submittedName>
        <fullName evidence="14">Methyl-accepting chemotaxis protein</fullName>
    </submittedName>
</protein>
<feature type="transmembrane region" description="Helical" evidence="11">
    <location>
        <begin position="9"/>
        <end position="29"/>
    </location>
</feature>
<keyword evidence="6 11" id="KW-1133">Transmembrane helix</keyword>
<dbReference type="InterPro" id="IPR003660">
    <property type="entry name" value="HAMP_dom"/>
</dbReference>
<evidence type="ECO:0000256" key="9">
    <source>
        <dbReference type="ARBA" id="ARBA00029447"/>
    </source>
</evidence>
<dbReference type="SMART" id="SM00304">
    <property type="entry name" value="HAMP"/>
    <property type="match status" value="1"/>
</dbReference>
<keyword evidence="4" id="KW-0145">Chemotaxis</keyword>
<evidence type="ECO:0000256" key="7">
    <source>
        <dbReference type="ARBA" id="ARBA00023136"/>
    </source>
</evidence>
<evidence type="ECO:0000256" key="4">
    <source>
        <dbReference type="ARBA" id="ARBA00022500"/>
    </source>
</evidence>
<keyword evidence="7 11" id="KW-0472">Membrane</keyword>
<evidence type="ECO:0000259" key="13">
    <source>
        <dbReference type="PROSITE" id="PS50885"/>
    </source>
</evidence>
<evidence type="ECO:0000256" key="10">
    <source>
        <dbReference type="PROSITE-ProRule" id="PRU00284"/>
    </source>
</evidence>
<dbReference type="SUPFAM" id="SSF58104">
    <property type="entry name" value="Methyl-accepting chemotaxis protein (MCP) signaling domain"/>
    <property type="match status" value="1"/>
</dbReference>
<dbReference type="CDD" id="cd12912">
    <property type="entry name" value="PDC2_MCP_like"/>
    <property type="match status" value="1"/>
</dbReference>
<keyword evidence="3" id="KW-0488">Methylation</keyword>